<dbReference type="InterPro" id="IPR028994">
    <property type="entry name" value="Integrin_alpha_N"/>
</dbReference>
<dbReference type="EMBL" id="JAHDYR010000005">
    <property type="protein sequence ID" value="KAG9396889.1"/>
    <property type="molecule type" value="Genomic_DNA"/>
</dbReference>
<proteinExistence type="predicted"/>
<feature type="transmembrane region" description="Helical" evidence="2">
    <location>
        <begin position="1333"/>
        <end position="1362"/>
    </location>
</feature>
<comment type="caution">
    <text evidence="4">The sequence shown here is derived from an EMBL/GenBank/DDBJ whole genome shotgun (WGS) entry which is preliminary data.</text>
</comment>
<dbReference type="Proteomes" id="UP000717585">
    <property type="component" value="Unassembled WGS sequence"/>
</dbReference>
<dbReference type="Gene3D" id="2.10.50.10">
    <property type="entry name" value="Tumor Necrosis Factor Receptor, subunit A, domain 2"/>
    <property type="match status" value="2"/>
</dbReference>
<dbReference type="InterPro" id="IPR011048">
    <property type="entry name" value="Haem_d1_sf"/>
</dbReference>
<dbReference type="SMART" id="SM01411">
    <property type="entry name" value="Ephrin_rec_like"/>
    <property type="match status" value="5"/>
</dbReference>
<evidence type="ECO:0008006" key="6">
    <source>
        <dbReference type="Google" id="ProtNLM"/>
    </source>
</evidence>
<keyword evidence="2" id="KW-0472">Membrane</keyword>
<sequence>MPKIVLETLLFFAVLSILYVEATCFTQNSEILRIGSPHTFSNMMWNNDALVLPITIQDDGYRHITSIIVAKASPSNSRRLQTAEYEMDGGALSSSGHWLALADSGGGSTVKLFHMDDLNSGDPSQTVECGTGPLRVAMNDGALVIGAPSHNKGSGMVCVYSTDSPSSTHWSLAATVAGKDHSMLGYAVSASPDTLVASEPGTGVLHLFDTATHSHRTSRAPMNAGSRLWTAGHLILYGTQTEVRTVDIAIVGQGTRFELPDTDALLIGDVTLCSSTEILLVGDPTWGDSGRILAYDANRGGLPVATIVFPLSGNERAGGALTCTHGTVYVATGSAVYITPAPSMLGDVTTTATVAADIVSAVTTNEVGTKDADDLAVLRTIGAIDLALAGPVIASSDLYISPSIVDSDMTLTILDSDFSTVATHTFTETATNASLALSDTLLAVGLFNQSSPAISTVLVSSWSPTDLSFDHVLSSGVDGDGFGSAVAIDDIGNIIVAASLAADPSGLPSSGVVYVYSSNDWTLIQTISCPSAVGSSTSAGEAFGAAIATAEGMLLVGMPSYDSKRGLVAFYKLSSSTGKYEYVKTFSPSRRGEGFGASLAIDAGVFYVGAPYSTRQPRAADATADGVTPIGRVIAFTPTTWKAAVDSIYFNPRTTTTQFGMAIDVSNSVLTVLSSDSYYAYTPGTTPMLLASATIPATSAAFTVDGLAIAAANCTIFQLRAACPASTYSMDAVSCPTCPEGTYTASADEKVCAPAAAGSWATAGHLAECAAGTYQPTSGMASCITATAGYYAAGPGATAQIACETGHYSGAGQGACDAADPGYHVPATDRTKQRQCDDGKYQPAPAMDVCLNATAGHYVPADSKPHTAQESCQPGTYQEYAQRPSCIPAEPGFFVPGAGSSIQTPCEAGAYQNESGQTSCVPSDAGWRASTDRTAQLVCAAGSYGPEAGRDTCLTCDIGYYVPDDAEPHMTQLECAAGSFQNETGQATCINAEPGHYVALTAQHGQQACSAGTYQPLDGQTACVDVSAGYYAPDIASSTQLPCNDGYYQSDTRQTSCQQCPSNYGTPEGLLGFTACTQIVPTSSTLDSTSPAAITVSTNATKTRVTAATFNNAACELVTDDSGQTLVVPVVSSSTVAAGNYTAVVSMSDGTTQTLTVRISGNYTISDPTTTLEGPRLTAATTSAICPAAMTMTGLGPKQLTSAAYRNAHITCISQEAVTASVVEERLSPSANITSDSEVCVYLAGGSVSITSTDDLSVLVNGVEAEAYISGTALCVQPSSAFASADSDSDSDSDSEFAVTARLGGTAFLTTTLSLAPDPSNDTGMLIAVVQSILGVAAASAFIVGIFIAVLVTVLLVLIYYAGFRLLHWYGKESKSSRQVCFSSHIEIMSARQRKGRKGSADSIHSQSSTTSTTTSDYSVSTRGLIRLDSVKLYPVIEVTQETMSNLTAQSVASLHEYSSDSVSMDDLSSY</sequence>
<feature type="signal peptide" evidence="3">
    <location>
        <begin position="1"/>
        <end position="22"/>
    </location>
</feature>
<reference evidence="4" key="1">
    <citation type="submission" date="2021-05" db="EMBL/GenBank/DDBJ databases">
        <title>A free-living protist that lacks canonical eukaryotic 1 DNA replication and segregation systems.</title>
        <authorList>
            <person name="Salas-Leiva D.E."/>
            <person name="Tromer E.C."/>
            <person name="Curtis B.A."/>
            <person name="Jerlstrom-Hultqvist J."/>
            <person name="Kolisko M."/>
            <person name="Yi Z."/>
            <person name="Salas-Leiva J.S."/>
            <person name="Gallot-Lavallee L."/>
            <person name="Kops G.J.P.L."/>
            <person name="Archibald J.M."/>
            <person name="Simpson A.G.B."/>
            <person name="Roger A.J."/>
        </authorList>
    </citation>
    <scope>NUCLEOTIDE SEQUENCE</scope>
    <source>
        <strain evidence="4">BICM</strain>
    </source>
</reference>
<feature type="region of interest" description="Disordered" evidence="1">
    <location>
        <begin position="1393"/>
        <end position="1417"/>
    </location>
</feature>
<keyword evidence="2" id="KW-1133">Transmembrane helix</keyword>
<dbReference type="PANTHER" id="PTHR46967">
    <property type="entry name" value="INSULIN-LIKE GROWTH FACTOR BINDING PROTEIN,N-TERMINAL"/>
    <property type="match status" value="1"/>
</dbReference>
<dbReference type="SUPFAM" id="SSF57184">
    <property type="entry name" value="Growth factor receptor domain"/>
    <property type="match status" value="2"/>
</dbReference>
<gene>
    <name evidence="4" type="ORF">J8273_1936</name>
</gene>
<dbReference type="OrthoDB" id="439917at2759"/>
<accession>A0A8J6B9B2</accession>
<evidence type="ECO:0000256" key="3">
    <source>
        <dbReference type="SAM" id="SignalP"/>
    </source>
</evidence>
<dbReference type="SUPFAM" id="SSF51004">
    <property type="entry name" value="C-terminal (heme d1) domain of cytochrome cd1-nitrite reductase"/>
    <property type="match status" value="1"/>
</dbReference>
<evidence type="ECO:0000313" key="4">
    <source>
        <dbReference type="EMBL" id="KAG9396889.1"/>
    </source>
</evidence>
<organism evidence="4 5">
    <name type="scientific">Carpediemonas membranifera</name>
    <dbReference type="NCBI Taxonomy" id="201153"/>
    <lineage>
        <taxon>Eukaryota</taxon>
        <taxon>Metamonada</taxon>
        <taxon>Carpediemonas-like organisms</taxon>
        <taxon>Carpediemonas</taxon>
    </lineage>
</organism>
<keyword evidence="3" id="KW-0732">Signal</keyword>
<feature type="compositionally biased region" description="Low complexity" evidence="1">
    <location>
        <begin position="1401"/>
        <end position="1417"/>
    </location>
</feature>
<feature type="chain" id="PRO_5035162855" description="Tyrosine-protein kinase ephrin type A/B receptor-like domain-containing protein" evidence="3">
    <location>
        <begin position="23"/>
        <end position="1471"/>
    </location>
</feature>
<keyword evidence="2" id="KW-0812">Transmembrane</keyword>
<protein>
    <recommendedName>
        <fullName evidence="6">Tyrosine-protein kinase ephrin type A/B receptor-like domain-containing protein</fullName>
    </recommendedName>
</protein>
<evidence type="ECO:0000256" key="2">
    <source>
        <dbReference type="SAM" id="Phobius"/>
    </source>
</evidence>
<keyword evidence="5" id="KW-1185">Reference proteome</keyword>
<evidence type="ECO:0000313" key="5">
    <source>
        <dbReference type="Proteomes" id="UP000717585"/>
    </source>
</evidence>
<evidence type="ECO:0000256" key="1">
    <source>
        <dbReference type="SAM" id="MobiDB-lite"/>
    </source>
</evidence>
<dbReference type="InterPro" id="IPR009030">
    <property type="entry name" value="Growth_fac_rcpt_cys_sf"/>
</dbReference>
<dbReference type="PANTHER" id="PTHR46967:SF2">
    <property type="entry name" value="SUSHI, VON WILLEBRAND FACTOR TYPE A, EGF AND PENTRAXIN DOMAIN-CONTAINING PROTEIN 1-LIKE"/>
    <property type="match status" value="1"/>
</dbReference>
<dbReference type="Gene3D" id="2.130.10.130">
    <property type="entry name" value="Integrin alpha, N-terminal"/>
    <property type="match status" value="2"/>
</dbReference>
<name>A0A8J6B9B2_9EUKA</name>